<dbReference type="Proteomes" id="UP000688137">
    <property type="component" value="Unassembled WGS sequence"/>
</dbReference>
<dbReference type="AlphaFoldDB" id="A0A8S1KKA8"/>
<gene>
    <name evidence="11" type="ORF">PPRIM_AZ9-3.1.T0200369</name>
</gene>
<proteinExistence type="predicted"/>
<dbReference type="InterPro" id="IPR050236">
    <property type="entry name" value="Ser_Thr_kinase_AGC"/>
</dbReference>
<feature type="compositionally biased region" description="Polar residues" evidence="8">
    <location>
        <begin position="224"/>
        <end position="256"/>
    </location>
</feature>
<evidence type="ECO:0000259" key="10">
    <source>
        <dbReference type="PROSITE" id="PS51285"/>
    </source>
</evidence>
<evidence type="ECO:0000313" key="12">
    <source>
        <dbReference type="Proteomes" id="UP000688137"/>
    </source>
</evidence>
<feature type="binding site" evidence="7">
    <location>
        <position position="318"/>
    </location>
    <ligand>
        <name>ATP</name>
        <dbReference type="ChEBI" id="CHEBI:30616"/>
    </ligand>
</feature>
<dbReference type="EMBL" id="CAJJDM010000017">
    <property type="protein sequence ID" value="CAD8053516.1"/>
    <property type="molecule type" value="Genomic_DNA"/>
</dbReference>
<dbReference type="InterPro" id="IPR000719">
    <property type="entry name" value="Prot_kinase_dom"/>
</dbReference>
<feature type="compositionally biased region" description="Polar residues" evidence="8">
    <location>
        <begin position="620"/>
        <end position="635"/>
    </location>
</feature>
<keyword evidence="2" id="KW-0723">Serine/threonine-protein kinase</keyword>
<dbReference type="PROSITE" id="PS51285">
    <property type="entry name" value="AGC_KINASE_CTER"/>
    <property type="match status" value="1"/>
</dbReference>
<keyword evidence="12" id="KW-1185">Reference proteome</keyword>
<dbReference type="InterPro" id="IPR000961">
    <property type="entry name" value="AGC-kinase_C"/>
</dbReference>
<evidence type="ECO:0000256" key="8">
    <source>
        <dbReference type="SAM" id="MobiDB-lite"/>
    </source>
</evidence>
<dbReference type="GO" id="GO:0004674">
    <property type="term" value="F:protein serine/threonine kinase activity"/>
    <property type="evidence" value="ECO:0007669"/>
    <property type="project" value="UniProtKB-KW"/>
</dbReference>
<keyword evidence="3" id="KW-0808">Transferase</keyword>
<dbReference type="Pfam" id="PF00069">
    <property type="entry name" value="Pkinase"/>
    <property type="match status" value="1"/>
</dbReference>
<sequence length="641" mass="74371">MSQQNARNLRDLLIKQQLNSKIKFKGEPVNKIQPNRKQSGNWDKKIDITQCCCNQKNCNICVKKRVFINASPLLKVKVCTKNQVCEPDSKREFKVTSSVSAHQSPNREKQYQMQQTFLQKQIQNHLQQLQEARPQTRQIPKEQVNKPQFYQNMDNFLNNYYQKSNLSSSQLYQNSFSVKSKVIPKRIESKSHVLSNTQTSFKLKLNQQGPKFSAIINSGLIESAPSSPNNHENSSKSKITPNDSITKSKNINQNDSKLSDIRRKSTGEISEKTQVLSQKIDEKISRLHFKFLYVIGKGGFGRVWRVEMKRNKKLYALKEMQKAKVIQKRSVNSVLNEKFLLENLHHPFLVNMSYAFQDRENLFLIIDLLTGGDLRFHLGKMRRFNEAQTKFFVACILLALTYLHQNGIIHRDLKPENLVLDEDGYMRLTDLGIARMNKGNNAGDTSGTPGYMAPEVMCRMDHSIVVDYYALGVITYELMLGRRPYNGRTRQDIREQILAKQVQVKREELPLGWSESSLDFVNQLILRKPERRLGSNGIEEILHHSWLRGFPWDELLKKKVQALYVPGAVDDNFDFQNQISEETQLNDEQILENQGLLRRDTVQSLFDGYNFDVEIKNIQHQQTQKNYTQRKSQPVSPEKRT</sequence>
<comment type="caution">
    <text evidence="11">The sequence shown here is derived from an EMBL/GenBank/DDBJ whole genome shotgun (WGS) entry which is preliminary data.</text>
</comment>
<keyword evidence="6 7" id="KW-0067">ATP-binding</keyword>
<dbReference type="InterPro" id="IPR008271">
    <property type="entry name" value="Ser/Thr_kinase_AS"/>
</dbReference>
<evidence type="ECO:0000256" key="4">
    <source>
        <dbReference type="ARBA" id="ARBA00022741"/>
    </source>
</evidence>
<evidence type="ECO:0000256" key="7">
    <source>
        <dbReference type="PROSITE-ProRule" id="PRU10141"/>
    </source>
</evidence>
<protein>
    <recommendedName>
        <fullName evidence="1">non-specific serine/threonine protein kinase</fullName>
        <ecNumber evidence="1">2.7.11.1</ecNumber>
    </recommendedName>
</protein>
<dbReference type="FunFam" id="3.30.200.20:FF:000574">
    <property type="entry name" value="Uncharacterized protein"/>
    <property type="match status" value="1"/>
</dbReference>
<feature type="domain" description="AGC-kinase C-terminal" evidence="10">
    <location>
        <begin position="548"/>
        <end position="621"/>
    </location>
</feature>
<evidence type="ECO:0000256" key="5">
    <source>
        <dbReference type="ARBA" id="ARBA00022777"/>
    </source>
</evidence>
<feature type="region of interest" description="Disordered" evidence="8">
    <location>
        <begin position="620"/>
        <end position="641"/>
    </location>
</feature>
<dbReference type="InterPro" id="IPR017441">
    <property type="entry name" value="Protein_kinase_ATP_BS"/>
</dbReference>
<feature type="domain" description="Protein kinase" evidence="9">
    <location>
        <begin position="289"/>
        <end position="547"/>
    </location>
</feature>
<evidence type="ECO:0000256" key="2">
    <source>
        <dbReference type="ARBA" id="ARBA00022527"/>
    </source>
</evidence>
<dbReference type="PROSITE" id="PS00108">
    <property type="entry name" value="PROTEIN_KINASE_ST"/>
    <property type="match status" value="1"/>
</dbReference>
<accession>A0A8S1KKA8</accession>
<dbReference type="FunFam" id="1.10.510.10:FF:000454">
    <property type="entry name" value="Uncharacterized protein"/>
    <property type="match status" value="1"/>
</dbReference>
<dbReference type="OMA" id="VCEPDSK"/>
<dbReference type="PROSITE" id="PS50011">
    <property type="entry name" value="PROTEIN_KINASE_DOM"/>
    <property type="match status" value="1"/>
</dbReference>
<evidence type="ECO:0000256" key="1">
    <source>
        <dbReference type="ARBA" id="ARBA00012513"/>
    </source>
</evidence>
<dbReference type="PANTHER" id="PTHR24356:SF374">
    <property type="entry name" value="PROTEIN KINASE DOMAIN-CONTAINING PROTEIN"/>
    <property type="match status" value="1"/>
</dbReference>
<dbReference type="GO" id="GO:0005524">
    <property type="term" value="F:ATP binding"/>
    <property type="evidence" value="ECO:0007669"/>
    <property type="project" value="UniProtKB-UniRule"/>
</dbReference>
<keyword evidence="5" id="KW-0418">Kinase</keyword>
<dbReference type="SMART" id="SM00220">
    <property type="entry name" value="S_TKc"/>
    <property type="match status" value="1"/>
</dbReference>
<dbReference type="EC" id="2.7.11.1" evidence="1"/>
<evidence type="ECO:0000259" key="9">
    <source>
        <dbReference type="PROSITE" id="PS50011"/>
    </source>
</evidence>
<organism evidence="11 12">
    <name type="scientific">Paramecium primaurelia</name>
    <dbReference type="NCBI Taxonomy" id="5886"/>
    <lineage>
        <taxon>Eukaryota</taxon>
        <taxon>Sar</taxon>
        <taxon>Alveolata</taxon>
        <taxon>Ciliophora</taxon>
        <taxon>Intramacronucleata</taxon>
        <taxon>Oligohymenophorea</taxon>
        <taxon>Peniculida</taxon>
        <taxon>Parameciidae</taxon>
        <taxon>Paramecium</taxon>
    </lineage>
</organism>
<dbReference type="GO" id="GO:0035556">
    <property type="term" value="P:intracellular signal transduction"/>
    <property type="evidence" value="ECO:0007669"/>
    <property type="project" value="TreeGrafter"/>
</dbReference>
<feature type="region of interest" description="Disordered" evidence="8">
    <location>
        <begin position="223"/>
        <end position="264"/>
    </location>
</feature>
<evidence type="ECO:0000256" key="3">
    <source>
        <dbReference type="ARBA" id="ARBA00022679"/>
    </source>
</evidence>
<dbReference type="PROSITE" id="PS00107">
    <property type="entry name" value="PROTEIN_KINASE_ATP"/>
    <property type="match status" value="1"/>
</dbReference>
<evidence type="ECO:0000256" key="6">
    <source>
        <dbReference type="ARBA" id="ARBA00022840"/>
    </source>
</evidence>
<reference evidence="11" key="1">
    <citation type="submission" date="2021-01" db="EMBL/GenBank/DDBJ databases">
        <authorList>
            <consortium name="Genoscope - CEA"/>
            <person name="William W."/>
        </authorList>
    </citation>
    <scope>NUCLEOTIDE SEQUENCE</scope>
</reference>
<keyword evidence="4 7" id="KW-0547">Nucleotide-binding</keyword>
<name>A0A8S1KKA8_PARPR</name>
<dbReference type="PANTHER" id="PTHR24356">
    <property type="entry name" value="SERINE/THREONINE-PROTEIN KINASE"/>
    <property type="match status" value="1"/>
</dbReference>
<evidence type="ECO:0000313" key="11">
    <source>
        <dbReference type="EMBL" id="CAD8053516.1"/>
    </source>
</evidence>